<dbReference type="EMBL" id="MU006786">
    <property type="protein sequence ID" value="KAF2639490.1"/>
    <property type="molecule type" value="Genomic_DNA"/>
</dbReference>
<evidence type="ECO:0000313" key="1">
    <source>
        <dbReference type="EMBL" id="KAF2639490.1"/>
    </source>
</evidence>
<keyword evidence="2" id="KW-1185">Reference proteome</keyword>
<name>A0A6A6RVX0_9PLEO</name>
<evidence type="ECO:0000313" key="2">
    <source>
        <dbReference type="Proteomes" id="UP000799753"/>
    </source>
</evidence>
<sequence length="151" mass="16947">MAQHHQAHTQTRQQLQRLLQPVHYCLVRHSHSACSYVPKIGPPCGTAVSRSPIPCPLRRALTRREWPRTGISLVEHLPAARTPELVPVGCRGGCCFFVEGLGKRLGRARLGRVLGSGGMKGYNRYNNGKVLYWMNGTHVSRWIGQRTRLDT</sequence>
<dbReference type="Proteomes" id="UP000799753">
    <property type="component" value="Unassembled WGS sequence"/>
</dbReference>
<protein>
    <submittedName>
        <fullName evidence="1">Uncharacterized protein</fullName>
    </submittedName>
</protein>
<organism evidence="1 2">
    <name type="scientific">Massarina eburnea CBS 473.64</name>
    <dbReference type="NCBI Taxonomy" id="1395130"/>
    <lineage>
        <taxon>Eukaryota</taxon>
        <taxon>Fungi</taxon>
        <taxon>Dikarya</taxon>
        <taxon>Ascomycota</taxon>
        <taxon>Pezizomycotina</taxon>
        <taxon>Dothideomycetes</taxon>
        <taxon>Pleosporomycetidae</taxon>
        <taxon>Pleosporales</taxon>
        <taxon>Massarineae</taxon>
        <taxon>Massarinaceae</taxon>
        <taxon>Massarina</taxon>
    </lineage>
</organism>
<proteinExistence type="predicted"/>
<gene>
    <name evidence="1" type="ORF">P280DRAFT_38634</name>
</gene>
<reference evidence="1" key="1">
    <citation type="journal article" date="2020" name="Stud. Mycol.">
        <title>101 Dothideomycetes genomes: a test case for predicting lifestyles and emergence of pathogens.</title>
        <authorList>
            <person name="Haridas S."/>
            <person name="Albert R."/>
            <person name="Binder M."/>
            <person name="Bloem J."/>
            <person name="Labutti K."/>
            <person name="Salamov A."/>
            <person name="Andreopoulos B."/>
            <person name="Baker S."/>
            <person name="Barry K."/>
            <person name="Bills G."/>
            <person name="Bluhm B."/>
            <person name="Cannon C."/>
            <person name="Castanera R."/>
            <person name="Culley D."/>
            <person name="Daum C."/>
            <person name="Ezra D."/>
            <person name="Gonzalez J."/>
            <person name="Henrissat B."/>
            <person name="Kuo A."/>
            <person name="Liang C."/>
            <person name="Lipzen A."/>
            <person name="Lutzoni F."/>
            <person name="Magnuson J."/>
            <person name="Mondo S."/>
            <person name="Nolan M."/>
            <person name="Ohm R."/>
            <person name="Pangilinan J."/>
            <person name="Park H.-J."/>
            <person name="Ramirez L."/>
            <person name="Alfaro M."/>
            <person name="Sun H."/>
            <person name="Tritt A."/>
            <person name="Yoshinaga Y."/>
            <person name="Zwiers L.-H."/>
            <person name="Turgeon B."/>
            <person name="Goodwin S."/>
            <person name="Spatafora J."/>
            <person name="Crous P."/>
            <person name="Grigoriev I."/>
        </authorList>
    </citation>
    <scope>NUCLEOTIDE SEQUENCE</scope>
    <source>
        <strain evidence="1">CBS 473.64</strain>
    </source>
</reference>
<accession>A0A6A6RVX0</accession>
<dbReference type="AlphaFoldDB" id="A0A6A6RVX0"/>